<feature type="transmembrane region" description="Helical" evidence="1">
    <location>
        <begin position="6"/>
        <end position="24"/>
    </location>
</feature>
<reference evidence="3" key="1">
    <citation type="submission" date="2017-08" db="EMBL/GenBank/DDBJ databases">
        <title>A dynamic microbial community with high functional redundancy inhabits the cold, oxic subseafloor aquifer.</title>
        <authorList>
            <person name="Tully B.J."/>
            <person name="Wheat C.G."/>
            <person name="Glazer B.T."/>
            <person name="Huber J.A."/>
        </authorList>
    </citation>
    <scope>NUCLEOTIDE SEQUENCE [LARGE SCALE GENOMIC DNA]</scope>
</reference>
<dbReference type="EMBL" id="NVVJ01000084">
    <property type="protein sequence ID" value="PCJ19984.1"/>
    <property type="molecule type" value="Genomic_DNA"/>
</dbReference>
<dbReference type="AlphaFoldDB" id="A0A2A5AL02"/>
<name>A0A2A5AL02_9GAMM</name>
<evidence type="ECO:0000313" key="2">
    <source>
        <dbReference type="EMBL" id="PCJ19984.1"/>
    </source>
</evidence>
<evidence type="ECO:0000313" key="3">
    <source>
        <dbReference type="Proteomes" id="UP000218327"/>
    </source>
</evidence>
<protein>
    <submittedName>
        <fullName evidence="2">Uncharacterized protein</fullName>
    </submittedName>
</protein>
<evidence type="ECO:0000256" key="1">
    <source>
        <dbReference type="SAM" id="Phobius"/>
    </source>
</evidence>
<proteinExistence type="predicted"/>
<keyword evidence="1" id="KW-1133">Transmembrane helix</keyword>
<organism evidence="2 3">
    <name type="scientific">SAR86 cluster bacterium</name>
    <dbReference type="NCBI Taxonomy" id="2030880"/>
    <lineage>
        <taxon>Bacteria</taxon>
        <taxon>Pseudomonadati</taxon>
        <taxon>Pseudomonadota</taxon>
        <taxon>Gammaproteobacteria</taxon>
        <taxon>SAR86 cluster</taxon>
    </lineage>
</organism>
<gene>
    <name evidence="2" type="ORF">COA96_16060</name>
</gene>
<keyword evidence="1" id="KW-0812">Transmembrane</keyword>
<feature type="transmembrane region" description="Helical" evidence="1">
    <location>
        <begin position="31"/>
        <end position="51"/>
    </location>
</feature>
<keyword evidence="1" id="KW-0472">Membrane</keyword>
<accession>A0A2A5AL02</accession>
<dbReference type="Proteomes" id="UP000218327">
    <property type="component" value="Unassembled WGS sequence"/>
</dbReference>
<comment type="caution">
    <text evidence="2">The sequence shown here is derived from an EMBL/GenBank/DDBJ whole genome shotgun (WGS) entry which is preliminary data.</text>
</comment>
<sequence>MNIAIIVIVFAAAAGSAVLPLSALRHWAGKWRLVALLPLLVVVIWTAVILLSRSVSPDSHQLWPFEIFTWAMITMIYMVTMMTAKRMFEKKDAENAS</sequence>
<feature type="transmembrane region" description="Helical" evidence="1">
    <location>
        <begin position="63"/>
        <end position="84"/>
    </location>
</feature>